<evidence type="ECO:0000256" key="8">
    <source>
        <dbReference type="ARBA" id="ARBA00050355"/>
    </source>
</evidence>
<dbReference type="Pfam" id="PF00005">
    <property type="entry name" value="ABC_tran"/>
    <property type="match status" value="1"/>
</dbReference>
<gene>
    <name evidence="16" type="ORF">GCM10009037_30240</name>
</gene>
<evidence type="ECO:0000256" key="3">
    <source>
        <dbReference type="ARBA" id="ARBA00022475"/>
    </source>
</evidence>
<evidence type="ECO:0000256" key="1">
    <source>
        <dbReference type="ARBA" id="ARBA00004202"/>
    </source>
</evidence>
<evidence type="ECO:0000256" key="14">
    <source>
        <dbReference type="SAM" id="MobiDB-lite"/>
    </source>
</evidence>
<comment type="subunit">
    <text evidence="12">The complex is composed of two ATP-binding proteins (XacJ and XacK), two transmembrane proteins (XacH and XacI) and a solute-binding protein (XacG).</text>
</comment>
<dbReference type="InterPro" id="IPR012340">
    <property type="entry name" value="NA-bd_OB-fold"/>
</dbReference>
<dbReference type="Proteomes" id="UP000628840">
    <property type="component" value="Unassembled WGS sequence"/>
</dbReference>
<dbReference type="GO" id="GO:0005524">
    <property type="term" value="F:ATP binding"/>
    <property type="evidence" value="ECO:0007669"/>
    <property type="project" value="UniProtKB-KW"/>
</dbReference>
<feature type="domain" description="ABC transporter" evidence="15">
    <location>
        <begin position="4"/>
        <end position="239"/>
    </location>
</feature>
<dbReference type="PROSITE" id="PS50893">
    <property type="entry name" value="ABC_TRANSPORTER_2"/>
    <property type="match status" value="1"/>
</dbReference>
<feature type="region of interest" description="Disordered" evidence="14">
    <location>
        <begin position="366"/>
        <end position="389"/>
    </location>
</feature>
<keyword evidence="3" id="KW-1003">Cell membrane</keyword>
<evidence type="ECO:0000256" key="2">
    <source>
        <dbReference type="ARBA" id="ARBA00022448"/>
    </source>
</evidence>
<dbReference type="PANTHER" id="PTHR43875:SF15">
    <property type="entry name" value="TREHALOSE IMPORT ATP-BINDING PROTEIN SUGC"/>
    <property type="match status" value="1"/>
</dbReference>
<evidence type="ECO:0000313" key="17">
    <source>
        <dbReference type="Proteomes" id="UP000628840"/>
    </source>
</evidence>
<keyword evidence="4" id="KW-0547">Nucleotide-binding</keyword>
<dbReference type="InterPro" id="IPR017871">
    <property type="entry name" value="ABC_transporter-like_CS"/>
</dbReference>
<comment type="catalytic activity">
    <reaction evidence="9">
        <text>L-arabinose(out) + ATP + H2O = L-arabinose(in) + ADP + phosphate + H(+)</text>
        <dbReference type="Rhea" id="RHEA:30007"/>
        <dbReference type="ChEBI" id="CHEBI:15377"/>
        <dbReference type="ChEBI" id="CHEBI:15378"/>
        <dbReference type="ChEBI" id="CHEBI:17535"/>
        <dbReference type="ChEBI" id="CHEBI:30616"/>
        <dbReference type="ChEBI" id="CHEBI:43474"/>
        <dbReference type="ChEBI" id="CHEBI:456216"/>
        <dbReference type="EC" id="7.5.2.13"/>
    </reaction>
    <physiologicalReaction direction="left-to-right" evidence="9">
        <dbReference type="Rhea" id="RHEA:30008"/>
    </physiologicalReaction>
</comment>
<dbReference type="SUPFAM" id="SSF50331">
    <property type="entry name" value="MOP-like"/>
    <property type="match status" value="1"/>
</dbReference>
<reference evidence="16 17" key="1">
    <citation type="journal article" date="2019" name="Int. J. Syst. Evol. Microbiol.">
        <title>The Global Catalogue of Microorganisms (GCM) 10K type strain sequencing project: providing services to taxonomists for standard genome sequencing and annotation.</title>
        <authorList>
            <consortium name="The Broad Institute Genomics Platform"/>
            <consortium name="The Broad Institute Genome Sequencing Center for Infectious Disease"/>
            <person name="Wu L."/>
            <person name="Ma J."/>
        </authorList>
    </citation>
    <scope>NUCLEOTIDE SEQUENCE [LARGE SCALE GENOMIC DNA]</scope>
    <source>
        <strain evidence="16 17">JCM 19585</strain>
    </source>
</reference>
<keyword evidence="6" id="KW-1278">Translocase</keyword>
<dbReference type="Gene3D" id="3.40.50.300">
    <property type="entry name" value="P-loop containing nucleotide triphosphate hydrolases"/>
    <property type="match status" value="1"/>
</dbReference>
<dbReference type="GO" id="GO:0140359">
    <property type="term" value="F:ABC-type transporter activity"/>
    <property type="evidence" value="ECO:0007669"/>
    <property type="project" value="InterPro"/>
</dbReference>
<comment type="function">
    <text evidence="10">Part of the ABC transporter complex XacGHIJK involved in the uptake of xylose and arabinose. Responsible for energy coupling to the transport system.</text>
</comment>
<dbReference type="Gene3D" id="2.40.50.140">
    <property type="entry name" value="Nucleic acid-binding proteins"/>
    <property type="match status" value="1"/>
</dbReference>
<evidence type="ECO:0000259" key="15">
    <source>
        <dbReference type="PROSITE" id="PS50893"/>
    </source>
</evidence>
<dbReference type="Pfam" id="PF17912">
    <property type="entry name" value="OB_MalK"/>
    <property type="match status" value="1"/>
</dbReference>
<protein>
    <recommendedName>
        <fullName evidence="13">ABC-type D-xylose/L-arabinose transporter</fullName>
        <ecNumber evidence="13">7.5.2.13</ecNumber>
    </recommendedName>
</protein>
<dbReference type="PROSITE" id="PS00211">
    <property type="entry name" value="ABC_TRANSPORTER_1"/>
    <property type="match status" value="1"/>
</dbReference>
<keyword evidence="5 16" id="KW-0067">ATP-binding</keyword>
<dbReference type="CDD" id="cd03301">
    <property type="entry name" value="ABC_MalK_N"/>
    <property type="match status" value="1"/>
</dbReference>
<evidence type="ECO:0000256" key="12">
    <source>
        <dbReference type="ARBA" id="ARBA00065962"/>
    </source>
</evidence>
<feature type="compositionally biased region" description="Basic and acidic residues" evidence="14">
    <location>
        <begin position="366"/>
        <end position="382"/>
    </location>
</feature>
<dbReference type="GO" id="GO:0008643">
    <property type="term" value="P:carbohydrate transport"/>
    <property type="evidence" value="ECO:0007669"/>
    <property type="project" value="InterPro"/>
</dbReference>
<dbReference type="GO" id="GO:0016887">
    <property type="term" value="F:ATP hydrolysis activity"/>
    <property type="evidence" value="ECO:0007669"/>
    <property type="project" value="InterPro"/>
</dbReference>
<comment type="caution">
    <text evidence="16">The sequence shown here is derived from an EMBL/GenBank/DDBJ whole genome shotgun (WGS) entry which is preliminary data.</text>
</comment>
<dbReference type="NCBIfam" id="NF008653">
    <property type="entry name" value="PRK11650.1"/>
    <property type="match status" value="1"/>
</dbReference>
<dbReference type="EMBL" id="BMPF01000008">
    <property type="protein sequence ID" value="GGL44803.1"/>
    <property type="molecule type" value="Genomic_DNA"/>
</dbReference>
<evidence type="ECO:0000256" key="10">
    <source>
        <dbReference type="ARBA" id="ARBA00053454"/>
    </source>
</evidence>
<evidence type="ECO:0000256" key="9">
    <source>
        <dbReference type="ARBA" id="ARBA00051890"/>
    </source>
</evidence>
<evidence type="ECO:0000256" key="5">
    <source>
        <dbReference type="ARBA" id="ARBA00022840"/>
    </source>
</evidence>
<comment type="catalytic activity">
    <reaction evidence="8">
        <text>D-xylose(out) + ATP + H2O = D-xylose(in) + ADP + phosphate + H(+)</text>
        <dbReference type="Rhea" id="RHEA:29899"/>
        <dbReference type="ChEBI" id="CHEBI:15377"/>
        <dbReference type="ChEBI" id="CHEBI:15378"/>
        <dbReference type="ChEBI" id="CHEBI:30616"/>
        <dbReference type="ChEBI" id="CHEBI:43474"/>
        <dbReference type="ChEBI" id="CHEBI:53455"/>
        <dbReference type="ChEBI" id="CHEBI:456216"/>
        <dbReference type="EC" id="7.5.2.13"/>
    </reaction>
    <physiologicalReaction direction="left-to-right" evidence="8">
        <dbReference type="Rhea" id="RHEA:29900"/>
    </physiologicalReaction>
</comment>
<dbReference type="InterPro" id="IPR003439">
    <property type="entry name" value="ABC_transporter-like_ATP-bd"/>
</dbReference>
<dbReference type="GO" id="GO:0055052">
    <property type="term" value="C:ATP-binding cassette (ABC) transporter complex, substrate-binding subunit-containing"/>
    <property type="evidence" value="ECO:0007669"/>
    <property type="project" value="TreeGrafter"/>
</dbReference>
<keyword evidence="17" id="KW-1185">Reference proteome</keyword>
<accession>A0A830EZ92</accession>
<evidence type="ECO:0000256" key="13">
    <source>
        <dbReference type="ARBA" id="ARBA00066315"/>
    </source>
</evidence>
<dbReference type="InterPro" id="IPR003593">
    <property type="entry name" value="AAA+_ATPase"/>
</dbReference>
<evidence type="ECO:0000256" key="6">
    <source>
        <dbReference type="ARBA" id="ARBA00022967"/>
    </source>
</evidence>
<dbReference type="AlphaFoldDB" id="A0A830EZ92"/>
<sequence length="389" mass="43564">MARIELDDIRKTFQDAGSEIVATDDVSLDIEDGEFLVLVGPSGSGKSTLLRMIAGLERQTDGDIHIGDTLVNDLEPRERDIAMVFQNYALYPNMTVRENMSFGLKMSTDLSKDEIDERVESAAETMGIHLLLDSTPEQMSGGEKQRAALGRAIVRDPNVFLMDEPLSNLDAKLRSVMRTEIKRLQRELGVTTVYVTHDQTEAMTMSDRLAILDGGNLQQLGTPLECFYRPANTFVAGFIGDPSMNFFDVTHEDGRLVAQDLDYDLSEDAAASATGHDELVFGVRPEDIDLREDRGENDFEVEVDVVEPMGSLKYAYVKRPGSDDEETYIVEVNGQRPIDVGDTLYAHVPHGEFHLFDRRSREAVHHRDLRENTEEELLEKMNDTQAATS</sequence>
<keyword evidence="7" id="KW-0472">Membrane</keyword>
<dbReference type="OrthoDB" id="18368at2157"/>
<comment type="similarity">
    <text evidence="11">Belongs to the ABC transporter superfamily. Carbohydrate uptake transporter-1 (CUT1) (TC 3.A.1.1) family.</text>
</comment>
<dbReference type="PANTHER" id="PTHR43875">
    <property type="entry name" value="MALTODEXTRIN IMPORT ATP-BINDING PROTEIN MSMX"/>
    <property type="match status" value="1"/>
</dbReference>
<comment type="subcellular location">
    <subcellularLocation>
        <location evidence="1">Cell membrane</location>
        <topology evidence="1">Peripheral membrane protein</topology>
    </subcellularLocation>
</comment>
<evidence type="ECO:0000256" key="4">
    <source>
        <dbReference type="ARBA" id="ARBA00022741"/>
    </source>
</evidence>
<dbReference type="FunFam" id="3.40.50.300:FF:000042">
    <property type="entry name" value="Maltose/maltodextrin ABC transporter, ATP-binding protein"/>
    <property type="match status" value="1"/>
</dbReference>
<dbReference type="Gene3D" id="2.40.50.100">
    <property type="match status" value="1"/>
</dbReference>
<dbReference type="InterPro" id="IPR040582">
    <property type="entry name" value="OB_MalK-like"/>
</dbReference>
<dbReference type="RefSeq" id="WP_188884505.1">
    <property type="nucleotide sequence ID" value="NZ_BMPF01000008.1"/>
</dbReference>
<dbReference type="EC" id="7.5.2.13" evidence="13"/>
<organism evidence="16 17">
    <name type="scientific">Halarchaeum grantii</name>
    <dbReference type="NCBI Taxonomy" id="1193105"/>
    <lineage>
        <taxon>Archaea</taxon>
        <taxon>Methanobacteriati</taxon>
        <taxon>Methanobacteriota</taxon>
        <taxon>Stenosarchaea group</taxon>
        <taxon>Halobacteria</taxon>
        <taxon>Halobacteriales</taxon>
        <taxon>Halobacteriaceae</taxon>
    </lineage>
</organism>
<keyword evidence="2" id="KW-0813">Transport</keyword>
<dbReference type="InterPro" id="IPR047641">
    <property type="entry name" value="ABC_transpr_MalK/UgpC-like"/>
</dbReference>
<dbReference type="InterPro" id="IPR015855">
    <property type="entry name" value="ABC_transpr_MalK-like"/>
</dbReference>
<evidence type="ECO:0000256" key="7">
    <source>
        <dbReference type="ARBA" id="ARBA00023136"/>
    </source>
</evidence>
<dbReference type="InterPro" id="IPR008995">
    <property type="entry name" value="Mo/tungstate-bd_C_term_dom"/>
</dbReference>
<dbReference type="InterPro" id="IPR027417">
    <property type="entry name" value="P-loop_NTPase"/>
</dbReference>
<evidence type="ECO:0000256" key="11">
    <source>
        <dbReference type="ARBA" id="ARBA00061029"/>
    </source>
</evidence>
<dbReference type="SMART" id="SM00382">
    <property type="entry name" value="AAA"/>
    <property type="match status" value="1"/>
</dbReference>
<dbReference type="SUPFAM" id="SSF52540">
    <property type="entry name" value="P-loop containing nucleoside triphosphate hydrolases"/>
    <property type="match status" value="1"/>
</dbReference>
<name>A0A830EZ92_9EURY</name>
<proteinExistence type="inferred from homology"/>
<evidence type="ECO:0000313" key="16">
    <source>
        <dbReference type="EMBL" id="GGL44803.1"/>
    </source>
</evidence>